<dbReference type="OrthoDB" id="8611311at2"/>
<gene>
    <name evidence="2" type="ORF">BN874_560023</name>
</gene>
<protein>
    <recommendedName>
        <fullName evidence="1">Phasin domain-containing protein</fullName>
    </recommendedName>
</protein>
<evidence type="ECO:0000259" key="1">
    <source>
        <dbReference type="Pfam" id="PF09361"/>
    </source>
</evidence>
<reference evidence="2 3" key="1">
    <citation type="journal article" date="2014" name="ISME J.">
        <title>Candidatus Competibacter-lineage genomes retrieved from metagenomes reveal functional metabolic diversity.</title>
        <authorList>
            <person name="McIlroy S.J."/>
            <person name="Albertsen M."/>
            <person name="Andresen E.K."/>
            <person name="Saunders A.M."/>
            <person name="Kristiansen R."/>
            <person name="Stokholm-Bjerregaard M."/>
            <person name="Nielsen K.L."/>
            <person name="Nielsen P.H."/>
        </authorList>
    </citation>
    <scope>NUCLEOTIDE SEQUENCE [LARGE SCALE GENOMIC DNA]</scope>
    <source>
        <strain evidence="2 3">Run_B_J11</strain>
    </source>
</reference>
<evidence type="ECO:0000313" key="2">
    <source>
        <dbReference type="EMBL" id="CDH46707.1"/>
    </source>
</evidence>
<sequence length="117" mass="13258">MIINLFSKALETPQTLPEPLIKANRLFIGNMESILIFQMNALKFYLDIGINQLRAAAEITDLASLQDFCKRQAEIAQTVQRKLMNDARIMSDMTARFKTEMDHLTQATLEEALPKAA</sequence>
<comment type="caution">
    <text evidence="2">The sequence shown here is derived from an EMBL/GenBank/DDBJ whole genome shotgun (WGS) entry which is preliminary data.</text>
</comment>
<feature type="domain" description="Phasin" evidence="1">
    <location>
        <begin position="18"/>
        <end position="106"/>
    </location>
</feature>
<dbReference type="InterPro" id="IPR018968">
    <property type="entry name" value="Phasin"/>
</dbReference>
<dbReference type="Pfam" id="PF09361">
    <property type="entry name" value="Phasin_2"/>
    <property type="match status" value="1"/>
</dbReference>
<dbReference type="NCBIfam" id="TIGR02809">
    <property type="entry name" value="phasin_3"/>
    <property type="match status" value="1"/>
</dbReference>
<evidence type="ECO:0000313" key="3">
    <source>
        <dbReference type="Proteomes" id="UP000019184"/>
    </source>
</evidence>
<proteinExistence type="predicted"/>
<dbReference type="EMBL" id="CBTK010000272">
    <property type="protein sequence ID" value="CDH46707.1"/>
    <property type="molecule type" value="Genomic_DNA"/>
</dbReference>
<accession>A0A7U7GE81</accession>
<dbReference type="InterPro" id="IPR014176">
    <property type="entry name" value="Phasin_subfam-3"/>
</dbReference>
<name>A0A7U7GE81_9GAMM</name>
<dbReference type="AlphaFoldDB" id="A0A7U7GE81"/>
<keyword evidence="3" id="KW-1185">Reference proteome</keyword>
<dbReference type="Proteomes" id="UP000019184">
    <property type="component" value="Unassembled WGS sequence"/>
</dbReference>
<organism evidence="2 3">
    <name type="scientific">Candidatus Contendobacter odensis Run_B_J11</name>
    <dbReference type="NCBI Taxonomy" id="1400861"/>
    <lineage>
        <taxon>Bacteria</taxon>
        <taxon>Pseudomonadati</taxon>
        <taxon>Pseudomonadota</taxon>
        <taxon>Gammaproteobacteria</taxon>
        <taxon>Candidatus Competibacteraceae</taxon>
        <taxon>Candidatus Contendibacter</taxon>
    </lineage>
</organism>
<dbReference type="RefSeq" id="WP_051497960.1">
    <property type="nucleotide sequence ID" value="NZ_CBTK010000272.1"/>
</dbReference>